<evidence type="ECO:0008006" key="4">
    <source>
        <dbReference type="Google" id="ProtNLM"/>
    </source>
</evidence>
<organism evidence="2 3">
    <name type="scientific">Paenibacillus durus</name>
    <name type="common">Paenibacillus azotofixans</name>
    <dbReference type="NCBI Taxonomy" id="44251"/>
    <lineage>
        <taxon>Bacteria</taxon>
        <taxon>Bacillati</taxon>
        <taxon>Bacillota</taxon>
        <taxon>Bacilli</taxon>
        <taxon>Bacillales</taxon>
        <taxon>Paenibacillaceae</taxon>
        <taxon>Paenibacillus</taxon>
    </lineage>
</organism>
<dbReference type="AlphaFoldDB" id="A0A089HN03"/>
<dbReference type="PROSITE" id="PS51353">
    <property type="entry name" value="ARSC"/>
    <property type="match status" value="1"/>
</dbReference>
<proteinExistence type="inferred from homology"/>
<dbReference type="NCBIfam" id="TIGR01617">
    <property type="entry name" value="arsC_related"/>
    <property type="match status" value="1"/>
</dbReference>
<dbReference type="PANTHER" id="PTHR30041">
    <property type="entry name" value="ARSENATE REDUCTASE"/>
    <property type="match status" value="1"/>
</dbReference>
<dbReference type="PANTHER" id="PTHR30041:SF8">
    <property type="entry name" value="PROTEIN YFFB"/>
    <property type="match status" value="1"/>
</dbReference>
<dbReference type="InterPro" id="IPR036249">
    <property type="entry name" value="Thioredoxin-like_sf"/>
</dbReference>
<dbReference type="SUPFAM" id="SSF52833">
    <property type="entry name" value="Thioredoxin-like"/>
    <property type="match status" value="1"/>
</dbReference>
<reference evidence="2 3" key="1">
    <citation type="submission" date="2014-08" db="EMBL/GenBank/DDBJ databases">
        <title>Comparative genomics of the Paenibacillus odorifer group.</title>
        <authorList>
            <person name="den Bakker H.C."/>
            <person name="Tsai Y.-C."/>
            <person name="Martin N."/>
            <person name="Korlach J."/>
            <person name="Wiedmann M."/>
        </authorList>
    </citation>
    <scope>NUCLEOTIDE SEQUENCE [LARGE SCALE GENOMIC DNA]</scope>
    <source>
        <strain evidence="2 3">DSM 1735</strain>
    </source>
</reference>
<dbReference type="InterPro" id="IPR006504">
    <property type="entry name" value="Tscrpt_reg_Spx/MgsR"/>
</dbReference>
<accession>A0A089HN03</accession>
<protein>
    <recommendedName>
        <fullName evidence="4">ArsC family transcriptional regulator</fullName>
    </recommendedName>
</protein>
<dbReference type="KEGG" id="pdu:PDUR_09325"/>
<dbReference type="OrthoDB" id="9794155at2"/>
<comment type="similarity">
    <text evidence="1">Belongs to the ArsC family.</text>
</comment>
<dbReference type="Proteomes" id="UP000029409">
    <property type="component" value="Chromosome"/>
</dbReference>
<dbReference type="Gene3D" id="3.40.30.10">
    <property type="entry name" value="Glutaredoxin"/>
    <property type="match status" value="1"/>
</dbReference>
<dbReference type="STRING" id="44251.PDUR_09325"/>
<sequence length="121" mass="13783">MSQLIVYHYPKCGTCRNALKWLKEQGHDLELRNIVEQTPGVDELSELVAASGLPLKKFFNTSGEVYKRENLKEKLPNLSEREQLELLAGNGMLIKRPIVVLGNKVTVGFKEEDFRPIWGTE</sequence>
<evidence type="ECO:0000313" key="3">
    <source>
        <dbReference type="Proteomes" id="UP000029409"/>
    </source>
</evidence>
<dbReference type="InterPro" id="IPR006660">
    <property type="entry name" value="Arsenate_reductase-like"/>
</dbReference>
<keyword evidence="3" id="KW-1185">Reference proteome</keyword>
<dbReference type="CDD" id="cd03036">
    <property type="entry name" value="ArsC_like"/>
    <property type="match status" value="1"/>
</dbReference>
<evidence type="ECO:0000256" key="1">
    <source>
        <dbReference type="PROSITE-ProRule" id="PRU01282"/>
    </source>
</evidence>
<dbReference type="RefSeq" id="WP_042205963.1">
    <property type="nucleotide sequence ID" value="NZ_CP009288.1"/>
</dbReference>
<evidence type="ECO:0000313" key="2">
    <source>
        <dbReference type="EMBL" id="AIQ12100.1"/>
    </source>
</evidence>
<dbReference type="eggNOG" id="COG1393">
    <property type="taxonomic scope" value="Bacteria"/>
</dbReference>
<gene>
    <name evidence="2" type="ORF">PDUR_09325</name>
</gene>
<name>A0A089HN03_PAEDU</name>
<dbReference type="EMBL" id="CP009288">
    <property type="protein sequence ID" value="AIQ12100.1"/>
    <property type="molecule type" value="Genomic_DNA"/>
</dbReference>
<dbReference type="Pfam" id="PF03960">
    <property type="entry name" value="ArsC"/>
    <property type="match status" value="1"/>
</dbReference>